<dbReference type="Gene3D" id="3.30.9.10">
    <property type="entry name" value="D-Amino Acid Oxidase, subunit A, domain 2"/>
    <property type="match status" value="1"/>
</dbReference>
<dbReference type="EMBL" id="NEQV01000008">
    <property type="protein sequence ID" value="PJL24218.1"/>
    <property type="molecule type" value="Genomic_DNA"/>
</dbReference>
<name>A0A2J0U5H1_STEMA</name>
<dbReference type="InterPro" id="IPR006076">
    <property type="entry name" value="FAD-dep_OxRdtase"/>
</dbReference>
<gene>
    <name evidence="3" type="ORF">B9Y64_19690</name>
</gene>
<protein>
    <submittedName>
        <fullName evidence="3">Amino acid oxidase</fullName>
    </submittedName>
</protein>
<dbReference type="InterPro" id="IPR036188">
    <property type="entry name" value="FAD/NAD-bd_sf"/>
</dbReference>
<keyword evidence="1" id="KW-0560">Oxidoreductase</keyword>
<dbReference type="RefSeq" id="WP_100442110.1">
    <property type="nucleotide sequence ID" value="NZ_CBCPIZ010000062.1"/>
</dbReference>
<feature type="domain" description="FAD dependent oxidoreductase" evidence="2">
    <location>
        <begin position="30"/>
        <end position="382"/>
    </location>
</feature>
<evidence type="ECO:0000256" key="1">
    <source>
        <dbReference type="ARBA" id="ARBA00023002"/>
    </source>
</evidence>
<dbReference type="Gene3D" id="3.50.50.60">
    <property type="entry name" value="FAD/NAD(P)-binding domain"/>
    <property type="match status" value="1"/>
</dbReference>
<accession>A0A2J0U5H1</accession>
<dbReference type="OrthoDB" id="311718at2"/>
<evidence type="ECO:0000313" key="3">
    <source>
        <dbReference type="EMBL" id="PJL24218.1"/>
    </source>
</evidence>
<dbReference type="GO" id="GO:0016491">
    <property type="term" value="F:oxidoreductase activity"/>
    <property type="evidence" value="ECO:0007669"/>
    <property type="project" value="UniProtKB-KW"/>
</dbReference>
<dbReference type="Pfam" id="PF01266">
    <property type="entry name" value="DAO"/>
    <property type="match status" value="1"/>
</dbReference>
<dbReference type="PANTHER" id="PTHR13847:SF201">
    <property type="entry name" value="PUTATIBE OXIDOREDUCTASE"/>
    <property type="match status" value="1"/>
</dbReference>
<organism evidence="3 4">
    <name type="scientific">Stenotrophomonas maltophilia</name>
    <name type="common">Pseudomonas maltophilia</name>
    <name type="synonym">Xanthomonas maltophilia</name>
    <dbReference type="NCBI Taxonomy" id="40324"/>
    <lineage>
        <taxon>Bacteria</taxon>
        <taxon>Pseudomonadati</taxon>
        <taxon>Pseudomonadota</taxon>
        <taxon>Gammaproteobacteria</taxon>
        <taxon>Lysobacterales</taxon>
        <taxon>Lysobacteraceae</taxon>
        <taxon>Stenotrophomonas</taxon>
        <taxon>Stenotrophomonas maltophilia group</taxon>
    </lineage>
</organism>
<sequence length="401" mass="44922">MDLKSGYPWWAVRNGLIHAFPPLQQDLRCDVLVVGGGITGALIADELSRHGHGVAVIEQRDIGWGSTAASTALLQYEIDTHLLELAQRYGEDAALAYRACAEAIPALGDVARGLKDVDFQRMDSLYLASRRRDVPRLMAEGAARRDIGLDARWLDRRALRERFDVDAGGALLTRQAARVDPYRLTYALLQRVRRRGNPVHDRTVLHTLTPTARGVSALTEGGATIHARHVVLAMGYANQKWLQQRVARNRSSYAFITDPIDAELLGRLQRTMVWESARPYLYLRATGDRRLLVGGLDDAIDIPARRDRRVHRKAGQLMDQLLHWFPRLNPVPAFSWAGTFAETADGLPFFGPHDQWGPRVHFAMAYGGNGITYSMIGAQLLRARIERRRHALEGLFGFGRL</sequence>
<dbReference type="AlphaFoldDB" id="A0A2J0U5H1"/>
<comment type="caution">
    <text evidence="3">The sequence shown here is derived from an EMBL/GenBank/DDBJ whole genome shotgun (WGS) entry which is preliminary data.</text>
</comment>
<reference evidence="3 4" key="1">
    <citation type="journal article" date="2017" name="Front. Microbiol.">
        <title>Double-Face Meets the Bacterial World: The Opportunistic Pathogen Stenotrophomonas maltophilia.</title>
        <authorList>
            <person name="Lira F."/>
            <person name="Berg G."/>
            <person name="Martinez J.L."/>
        </authorList>
    </citation>
    <scope>NUCLEOTIDE SEQUENCE [LARGE SCALE GENOMIC DNA]</scope>
    <source>
        <strain evidence="3 4">EA1</strain>
    </source>
</reference>
<proteinExistence type="predicted"/>
<dbReference type="GO" id="GO:0005737">
    <property type="term" value="C:cytoplasm"/>
    <property type="evidence" value="ECO:0007669"/>
    <property type="project" value="TreeGrafter"/>
</dbReference>
<dbReference type="Proteomes" id="UP000230167">
    <property type="component" value="Unassembled WGS sequence"/>
</dbReference>
<evidence type="ECO:0000259" key="2">
    <source>
        <dbReference type="Pfam" id="PF01266"/>
    </source>
</evidence>
<evidence type="ECO:0000313" key="4">
    <source>
        <dbReference type="Proteomes" id="UP000230167"/>
    </source>
</evidence>
<dbReference type="PANTHER" id="PTHR13847">
    <property type="entry name" value="SARCOSINE DEHYDROGENASE-RELATED"/>
    <property type="match status" value="1"/>
</dbReference>
<dbReference type="SUPFAM" id="SSF51905">
    <property type="entry name" value="FAD/NAD(P)-binding domain"/>
    <property type="match status" value="1"/>
</dbReference>